<name>A0AA48HP12_9ALTE</name>
<dbReference type="GO" id="GO:0003677">
    <property type="term" value="F:DNA binding"/>
    <property type="evidence" value="ECO:0007669"/>
    <property type="project" value="UniProtKB-KW"/>
</dbReference>
<gene>
    <name evidence="5" type="ORF">MACH26_15780</name>
</gene>
<dbReference type="RefSeq" id="WP_338292096.1">
    <property type="nucleotide sequence ID" value="NZ_AP027272.1"/>
</dbReference>
<evidence type="ECO:0000256" key="1">
    <source>
        <dbReference type="ARBA" id="ARBA00023012"/>
    </source>
</evidence>
<reference evidence="5" key="1">
    <citation type="submission" date="2023-01" db="EMBL/GenBank/DDBJ databases">
        <title>Complete genome sequence of Planctobacterium marinum strain Dej080120_11.</title>
        <authorList>
            <person name="Ueki S."/>
            <person name="Maruyama F."/>
        </authorList>
    </citation>
    <scope>NUCLEOTIDE SEQUENCE</scope>
    <source>
        <strain evidence="5">Dej080120_11</strain>
    </source>
</reference>
<dbReference type="SMART" id="SM00448">
    <property type="entry name" value="REC"/>
    <property type="match status" value="1"/>
</dbReference>
<dbReference type="InterPro" id="IPR007492">
    <property type="entry name" value="LytTR_DNA-bd_dom"/>
</dbReference>
<dbReference type="InterPro" id="IPR001789">
    <property type="entry name" value="Sig_transdc_resp-reg_receiver"/>
</dbReference>
<dbReference type="Gene3D" id="3.40.50.2300">
    <property type="match status" value="1"/>
</dbReference>
<dbReference type="AlphaFoldDB" id="A0AA48HP12"/>
<dbReference type="GO" id="GO:0000156">
    <property type="term" value="F:phosphorelay response regulator activity"/>
    <property type="evidence" value="ECO:0007669"/>
    <property type="project" value="InterPro"/>
</dbReference>
<dbReference type="SMART" id="SM00850">
    <property type="entry name" value="LytTR"/>
    <property type="match status" value="1"/>
</dbReference>
<dbReference type="Pfam" id="PF04397">
    <property type="entry name" value="LytTR"/>
    <property type="match status" value="1"/>
</dbReference>
<evidence type="ECO:0000313" key="5">
    <source>
        <dbReference type="EMBL" id="BDX06057.1"/>
    </source>
</evidence>
<accession>A0AA48HP12</accession>
<dbReference type="PROSITE" id="PS50110">
    <property type="entry name" value="RESPONSE_REGULATORY"/>
    <property type="match status" value="1"/>
</dbReference>
<keyword evidence="6" id="KW-1185">Reference proteome</keyword>
<protein>
    <submittedName>
        <fullName evidence="5">DNA-binding response regulator</fullName>
    </submittedName>
</protein>
<dbReference type="KEGG" id="pmaw:MACH26_15780"/>
<sequence>MKILVIDDEQLAIDNLVSLLQSHAPESEIIASDDAGKAIDLFFSETPDVTYLDINMPRMSGIDLAKIFTGKSIIVFVTAYSEFAIEAFDLSAIDYLLKPIDEKRFAESFHRVKERIQKPTSETAQLKDVFDLVSKQLNSPTGDVIPVKEVGKIRIIEINNIDYLLGSGNYVEIYLQNGQMILHRETMQNMESRLNRQAFIRIHRSSIVRISAISELIASSRGDYTAKLKCGTKLPVSRQLKNQVLSFFS</sequence>
<dbReference type="PANTHER" id="PTHR37299:SF1">
    <property type="entry name" value="STAGE 0 SPORULATION PROTEIN A HOMOLOG"/>
    <property type="match status" value="1"/>
</dbReference>
<evidence type="ECO:0000259" key="4">
    <source>
        <dbReference type="PROSITE" id="PS50930"/>
    </source>
</evidence>
<dbReference type="SUPFAM" id="SSF52172">
    <property type="entry name" value="CheY-like"/>
    <property type="match status" value="1"/>
</dbReference>
<evidence type="ECO:0000256" key="2">
    <source>
        <dbReference type="PROSITE-ProRule" id="PRU00169"/>
    </source>
</evidence>
<dbReference type="InterPro" id="IPR011006">
    <property type="entry name" value="CheY-like_superfamily"/>
</dbReference>
<proteinExistence type="predicted"/>
<dbReference type="Proteomes" id="UP001333710">
    <property type="component" value="Chromosome"/>
</dbReference>
<keyword evidence="5" id="KW-0238">DNA-binding</keyword>
<dbReference type="Pfam" id="PF00072">
    <property type="entry name" value="Response_reg"/>
    <property type="match status" value="1"/>
</dbReference>
<organism evidence="5 6">
    <name type="scientific">Planctobacterium marinum</name>
    <dbReference type="NCBI Taxonomy" id="1631968"/>
    <lineage>
        <taxon>Bacteria</taxon>
        <taxon>Pseudomonadati</taxon>
        <taxon>Pseudomonadota</taxon>
        <taxon>Gammaproteobacteria</taxon>
        <taxon>Alteromonadales</taxon>
        <taxon>Alteromonadaceae</taxon>
        <taxon>Planctobacterium</taxon>
    </lineage>
</organism>
<dbReference type="Gene3D" id="2.40.50.1020">
    <property type="entry name" value="LytTr DNA-binding domain"/>
    <property type="match status" value="1"/>
</dbReference>
<evidence type="ECO:0000259" key="3">
    <source>
        <dbReference type="PROSITE" id="PS50110"/>
    </source>
</evidence>
<keyword evidence="1" id="KW-0902">Two-component regulatory system</keyword>
<feature type="modified residue" description="4-aspartylphosphate" evidence="2">
    <location>
        <position position="53"/>
    </location>
</feature>
<feature type="domain" description="HTH LytTR-type" evidence="4">
    <location>
        <begin position="145"/>
        <end position="239"/>
    </location>
</feature>
<feature type="domain" description="Response regulatory" evidence="3">
    <location>
        <begin position="2"/>
        <end position="113"/>
    </location>
</feature>
<dbReference type="InterPro" id="IPR046947">
    <property type="entry name" value="LytR-like"/>
</dbReference>
<dbReference type="PROSITE" id="PS50930">
    <property type="entry name" value="HTH_LYTTR"/>
    <property type="match status" value="1"/>
</dbReference>
<evidence type="ECO:0000313" key="6">
    <source>
        <dbReference type="Proteomes" id="UP001333710"/>
    </source>
</evidence>
<dbReference type="PANTHER" id="PTHR37299">
    <property type="entry name" value="TRANSCRIPTIONAL REGULATOR-RELATED"/>
    <property type="match status" value="1"/>
</dbReference>
<keyword evidence="2" id="KW-0597">Phosphoprotein</keyword>
<dbReference type="EMBL" id="AP027272">
    <property type="protein sequence ID" value="BDX06057.1"/>
    <property type="molecule type" value="Genomic_DNA"/>
</dbReference>